<dbReference type="InterPro" id="IPR029061">
    <property type="entry name" value="THDP-binding"/>
</dbReference>
<dbReference type="PIRSF" id="PIRSF000156">
    <property type="entry name" value="Pyruvate_dh_E1"/>
    <property type="match status" value="1"/>
</dbReference>
<feature type="domain" description="Pyruvate dehydrogenase E1 component middle" evidence="9">
    <location>
        <begin position="517"/>
        <end position="741"/>
    </location>
</feature>
<dbReference type="Pfam" id="PF17831">
    <property type="entry name" value="PDH_E1_M"/>
    <property type="match status" value="1"/>
</dbReference>
<evidence type="ECO:0000313" key="12">
    <source>
        <dbReference type="EMBL" id="CAB4698423.1"/>
    </source>
</evidence>
<dbReference type="InterPro" id="IPR041621">
    <property type="entry name" value="PDH_E1_M"/>
</dbReference>
<dbReference type="EMBL" id="CAFBRC010000024">
    <property type="protein sequence ID" value="CAB5073908.1"/>
    <property type="molecule type" value="Genomic_DNA"/>
</dbReference>
<comment type="catalytic activity">
    <reaction evidence="7">
        <text>N(6)-[(R)-lipoyl]-L-lysyl-[protein] + pyruvate + H(+) = N(6)-[(R)-S(8)-acetyldihydrolipoyl]-L-lysyl-[protein] + CO2</text>
        <dbReference type="Rhea" id="RHEA:19189"/>
        <dbReference type="Rhea" id="RHEA-COMP:10474"/>
        <dbReference type="Rhea" id="RHEA-COMP:10478"/>
        <dbReference type="ChEBI" id="CHEBI:15361"/>
        <dbReference type="ChEBI" id="CHEBI:15378"/>
        <dbReference type="ChEBI" id="CHEBI:16526"/>
        <dbReference type="ChEBI" id="CHEBI:83099"/>
        <dbReference type="ChEBI" id="CHEBI:83111"/>
        <dbReference type="EC" id="1.2.4.1"/>
    </reaction>
</comment>
<name>A0A6J6NCH3_9ZZZZ</name>
<dbReference type="Pfam" id="PF22613">
    <property type="entry name" value="Transketolase_C_1"/>
    <property type="match status" value="1"/>
</dbReference>
<dbReference type="NCBIfam" id="TIGR00759">
    <property type="entry name" value="aceE"/>
    <property type="match status" value="1"/>
</dbReference>
<accession>A0A6J6NCH3</accession>
<evidence type="ECO:0000256" key="1">
    <source>
        <dbReference type="ARBA" id="ARBA00001964"/>
    </source>
</evidence>
<dbReference type="InterPro" id="IPR009014">
    <property type="entry name" value="Transketo_C/PFOR_II"/>
</dbReference>
<keyword evidence="4" id="KW-0560">Oxidoreductase</keyword>
<evidence type="ECO:0000256" key="5">
    <source>
        <dbReference type="ARBA" id="ARBA00023052"/>
    </source>
</evidence>
<proteinExistence type="predicted"/>
<dbReference type="AlphaFoldDB" id="A0A6J6NCH3"/>
<protein>
    <recommendedName>
        <fullName evidence="3">Pyruvate dehydrogenase E1 component</fullName>
        <ecNumber evidence="2">1.2.4.1</ecNumber>
    </recommendedName>
</protein>
<dbReference type="Gene3D" id="3.40.50.970">
    <property type="match status" value="2"/>
</dbReference>
<dbReference type="GO" id="GO:0004739">
    <property type="term" value="F:pyruvate dehydrogenase (acetyl-transferring) activity"/>
    <property type="evidence" value="ECO:0007669"/>
    <property type="project" value="UniProtKB-EC"/>
</dbReference>
<dbReference type="Pfam" id="PF00456">
    <property type="entry name" value="Transketolase_N"/>
    <property type="match status" value="1"/>
</dbReference>
<reference evidence="11" key="1">
    <citation type="submission" date="2020-05" db="EMBL/GenBank/DDBJ databases">
        <authorList>
            <person name="Chiriac C."/>
            <person name="Salcher M."/>
            <person name="Ghai R."/>
            <person name="Kavagutti S V."/>
        </authorList>
    </citation>
    <scope>NUCLEOTIDE SEQUENCE</scope>
</reference>
<dbReference type="InterPro" id="IPR005474">
    <property type="entry name" value="Transketolase_N"/>
</dbReference>
<evidence type="ECO:0000256" key="6">
    <source>
        <dbReference type="ARBA" id="ARBA00023317"/>
    </source>
</evidence>
<sequence length="936" mass="103559">MLAGPAKGWADPISPEGRQTVAVDFELSGPDHDPLITGGMPSQLIDTDPEESAEWRASFDALLENAGPTRARYVMLSLLQRAAEKSVGVPSLRNSDYINTIPPEREPDFPGDEAMERRIRSFMRWNAAMLVHRAQRPGVGVGGHISSYASSASLYEVGFNHFFRGKDHPGGGDQIFYQGHASPGMYARAFLEGRLSEDQLDGFRQELSHPAGGLSSYPHPRLMPDFWEFPTVSMGLGPLNAIYQARFNRYLQSRGIKDTSEQHVWAFLGDGETDEVESLGAIGLAAREELDNLTFVVNCNLQRLDGPVRGNGKIIQELESYFRGAGWNVIKVVWGREWDPLLAHDREGALVNLMNVTPDGDFQTYKAEDGAFVRENFFGRDPRALKLIEGWDDDKVWGLRRGGHDYRKLYAAYAAAMAHKGQPTVILAKTVKGWGLGPHFEGRNSTHQMKKLTLEDIQTFRDRLGIPFSDDQLDKYTPPYYHPGTDSAEYAYMMERRAKLGGPLPSRIVRAKPLAQPDDSVYESVNRGSGKQEVATTMAFVRMLKDLFKDPVIGPRIVPIIPDEARTFGMDSLFPTQKIYSPHGQTYTSVDRELMLSYKESKQGVILHEGINEAGSVASFTAVGTSYATHGEPMIPIYIFYSMFGFQRTGDSFWAAADQLTRGFVFGATAGRTTLNGEGLQHEDGHSHLLASTNPAVVSYDPAFAYEIGHIFKDGLRRMYGEHSENVYYYLTVYNEPYVQPAEPENVDAAGILGGIYKYAPATSAHTKKAQLLASGVAVNWALKAQQLLADEWGISADVWSVTSWNELRRNGLEVDRHNMLHPEEGRQEAFVTSQLKGAVGPVIAVSDFMRAVQDQIAPWVEGAFTSLGTDGFGLSDTRGALRRHFRVDAESIVVAALYELHRLGEVDISVVKSALEKYAIHDVSAADPGNTEGSG</sequence>
<dbReference type="InterPro" id="IPR051157">
    <property type="entry name" value="PDH/Transketolase"/>
</dbReference>
<evidence type="ECO:0000259" key="8">
    <source>
        <dbReference type="Pfam" id="PF00456"/>
    </source>
</evidence>
<gene>
    <name evidence="11" type="ORF">UFOPK2342_01381</name>
    <name evidence="12" type="ORF">UFOPK2423_01029</name>
    <name evidence="13" type="ORF">UFOPK4367_00507</name>
</gene>
<organism evidence="11">
    <name type="scientific">freshwater metagenome</name>
    <dbReference type="NCBI Taxonomy" id="449393"/>
    <lineage>
        <taxon>unclassified sequences</taxon>
        <taxon>metagenomes</taxon>
        <taxon>ecological metagenomes</taxon>
    </lineage>
</organism>
<evidence type="ECO:0000256" key="2">
    <source>
        <dbReference type="ARBA" id="ARBA00012281"/>
    </source>
</evidence>
<dbReference type="EMBL" id="CAEZXB010000033">
    <property type="protein sequence ID" value="CAB4684280.1"/>
    <property type="molecule type" value="Genomic_DNA"/>
</dbReference>
<comment type="cofactor">
    <cofactor evidence="1">
        <name>thiamine diphosphate</name>
        <dbReference type="ChEBI" id="CHEBI:58937"/>
    </cofactor>
</comment>
<dbReference type="InterPro" id="IPR004660">
    <property type="entry name" value="PDH_E1"/>
</dbReference>
<evidence type="ECO:0000256" key="3">
    <source>
        <dbReference type="ARBA" id="ARBA00017172"/>
    </source>
</evidence>
<keyword evidence="5" id="KW-0786">Thiamine pyrophosphate</keyword>
<dbReference type="CDD" id="cd02017">
    <property type="entry name" value="TPP_E1_EcPDC_like"/>
    <property type="match status" value="1"/>
</dbReference>
<evidence type="ECO:0000259" key="10">
    <source>
        <dbReference type="Pfam" id="PF22613"/>
    </source>
</evidence>
<keyword evidence="6" id="KW-0670">Pyruvate</keyword>
<dbReference type="InterPro" id="IPR035807">
    <property type="entry name" value="PDC_E1_N"/>
</dbReference>
<dbReference type="EC" id="1.2.4.1" evidence="2"/>
<feature type="domain" description="Transketolase-like C-terminal" evidence="10">
    <location>
        <begin position="755"/>
        <end position="889"/>
    </location>
</feature>
<dbReference type="PANTHER" id="PTHR43825">
    <property type="entry name" value="PYRUVATE DEHYDROGENASE E1 COMPONENT"/>
    <property type="match status" value="1"/>
</dbReference>
<evidence type="ECO:0000259" key="9">
    <source>
        <dbReference type="Pfam" id="PF17831"/>
    </source>
</evidence>
<dbReference type="EMBL" id="CAEZXN010000022">
    <property type="protein sequence ID" value="CAB4698423.1"/>
    <property type="molecule type" value="Genomic_DNA"/>
</dbReference>
<evidence type="ECO:0000256" key="4">
    <source>
        <dbReference type="ARBA" id="ARBA00023002"/>
    </source>
</evidence>
<feature type="domain" description="Transketolase N-terminal" evidence="8">
    <location>
        <begin position="175"/>
        <end position="335"/>
    </location>
</feature>
<dbReference type="InterPro" id="IPR055152">
    <property type="entry name" value="Transketolase-like_C_2"/>
</dbReference>
<dbReference type="SUPFAM" id="SSF52518">
    <property type="entry name" value="Thiamin diphosphate-binding fold (THDP-binding)"/>
    <property type="match status" value="2"/>
</dbReference>
<evidence type="ECO:0000313" key="11">
    <source>
        <dbReference type="EMBL" id="CAB4684280.1"/>
    </source>
</evidence>
<dbReference type="SUPFAM" id="SSF52922">
    <property type="entry name" value="TK C-terminal domain-like"/>
    <property type="match status" value="1"/>
</dbReference>
<evidence type="ECO:0000256" key="7">
    <source>
        <dbReference type="ARBA" id="ARBA00051231"/>
    </source>
</evidence>
<evidence type="ECO:0000313" key="13">
    <source>
        <dbReference type="EMBL" id="CAB5073908.1"/>
    </source>
</evidence>
<dbReference type="PANTHER" id="PTHR43825:SF3">
    <property type="entry name" value="PYRUVATE DEHYDROGENASE E1 COMPONENT"/>
    <property type="match status" value="1"/>
</dbReference>
<dbReference type="FunFam" id="3.40.50.970:FF:000011">
    <property type="entry name" value="Pyruvate dehydrogenase E1 component"/>
    <property type="match status" value="1"/>
</dbReference>
<dbReference type="Gene3D" id="3.40.50.920">
    <property type="match status" value="1"/>
</dbReference>